<reference evidence="2" key="1">
    <citation type="submission" date="2019-12" db="EMBL/GenBank/DDBJ databases">
        <title>Genome sequencing and annotation of Brassica cretica.</title>
        <authorList>
            <person name="Studholme D.J."/>
            <person name="Sarris P.F."/>
        </authorList>
    </citation>
    <scope>NUCLEOTIDE SEQUENCE</scope>
    <source>
        <strain evidence="2">PFS-001/15</strain>
        <tissue evidence="2">Leaf</tissue>
    </source>
</reference>
<proteinExistence type="predicted"/>
<organism evidence="2 3">
    <name type="scientific">Brassica cretica</name>
    <name type="common">Mustard</name>
    <dbReference type="NCBI Taxonomy" id="69181"/>
    <lineage>
        <taxon>Eukaryota</taxon>
        <taxon>Viridiplantae</taxon>
        <taxon>Streptophyta</taxon>
        <taxon>Embryophyta</taxon>
        <taxon>Tracheophyta</taxon>
        <taxon>Spermatophyta</taxon>
        <taxon>Magnoliopsida</taxon>
        <taxon>eudicotyledons</taxon>
        <taxon>Gunneridae</taxon>
        <taxon>Pentapetalae</taxon>
        <taxon>rosids</taxon>
        <taxon>malvids</taxon>
        <taxon>Brassicales</taxon>
        <taxon>Brassicaceae</taxon>
        <taxon>Brassiceae</taxon>
        <taxon>Brassica</taxon>
    </lineage>
</organism>
<dbReference type="Proteomes" id="UP000712281">
    <property type="component" value="Unassembled WGS sequence"/>
</dbReference>
<sequence>LATVQQLEFIAEAWSQIMECRRVLKWTYAYEYYLGEDQVEKQAFLKLKQDNAEIPLEKLNYHAENQLNMLLDSDGPSENFNKFRSDLTDSTRITRNHYELLVRDLEDGLSNVVGASTSQGAHNEDDASGSSSIHDD</sequence>
<dbReference type="Gene3D" id="1.20.120.1750">
    <property type="match status" value="1"/>
</dbReference>
<name>A0A8S9HLR5_BRACR</name>
<evidence type="ECO:0000313" key="2">
    <source>
        <dbReference type="EMBL" id="KAF2558314.1"/>
    </source>
</evidence>
<comment type="caution">
    <text evidence="2">The sequence shown here is derived from an EMBL/GenBank/DDBJ whole genome shotgun (WGS) entry which is preliminary data.</text>
</comment>
<evidence type="ECO:0000313" key="3">
    <source>
        <dbReference type="Proteomes" id="UP000712281"/>
    </source>
</evidence>
<evidence type="ECO:0000256" key="1">
    <source>
        <dbReference type="SAM" id="MobiDB-lite"/>
    </source>
</evidence>
<gene>
    <name evidence="2" type="ORF">F2Q68_00012963</name>
</gene>
<feature type="region of interest" description="Disordered" evidence="1">
    <location>
        <begin position="113"/>
        <end position="136"/>
    </location>
</feature>
<protein>
    <submittedName>
        <fullName evidence="2">Uncharacterized protein</fullName>
    </submittedName>
</protein>
<feature type="non-terminal residue" evidence="2">
    <location>
        <position position="1"/>
    </location>
</feature>
<dbReference type="AlphaFoldDB" id="A0A8S9HLR5"/>
<accession>A0A8S9HLR5</accession>
<dbReference type="EMBL" id="QGKW02001940">
    <property type="protein sequence ID" value="KAF2558314.1"/>
    <property type="molecule type" value="Genomic_DNA"/>
</dbReference>